<name>A0A366K7U9_9BIFI</name>
<dbReference type="InterPro" id="IPR043129">
    <property type="entry name" value="ATPase_NBD"/>
</dbReference>
<organism evidence="3 4">
    <name type="scientific">Bifidobacterium aemilianum</name>
    <dbReference type="NCBI Taxonomy" id="2493120"/>
    <lineage>
        <taxon>Bacteria</taxon>
        <taxon>Bacillati</taxon>
        <taxon>Actinomycetota</taxon>
        <taxon>Actinomycetes</taxon>
        <taxon>Bifidobacteriales</taxon>
        <taxon>Bifidobacteriaceae</taxon>
        <taxon>Bifidobacterium</taxon>
    </lineage>
</organism>
<dbReference type="PANTHER" id="PTHR18964:SF149">
    <property type="entry name" value="BIFUNCTIONAL UDP-N-ACETYLGLUCOSAMINE 2-EPIMERASE_N-ACETYLMANNOSAMINE KINASE"/>
    <property type="match status" value="1"/>
</dbReference>
<dbReference type="Proteomes" id="UP000252530">
    <property type="component" value="Unassembled WGS sequence"/>
</dbReference>
<feature type="compositionally biased region" description="Polar residues" evidence="2">
    <location>
        <begin position="14"/>
        <end position="30"/>
    </location>
</feature>
<accession>A0A366K7U9</accession>
<keyword evidence="4" id="KW-1185">Reference proteome</keyword>
<evidence type="ECO:0000313" key="3">
    <source>
        <dbReference type="EMBL" id="RBP97238.1"/>
    </source>
</evidence>
<reference evidence="3 4" key="1">
    <citation type="submission" date="2017-10" db="EMBL/GenBank/DDBJ databases">
        <title>Bifidobacterium xylocopum sp. nov. and Bifidobacterium aemilianum sp. nov., from the carpenter bee (Xylocopa violacea) digestive tract.</title>
        <authorList>
            <person name="Alberoni D."/>
            <person name="Baffoni L."/>
            <person name="Di Gioia D."/>
            <person name="Gaggia F."/>
            <person name="Biavati B."/>
        </authorList>
    </citation>
    <scope>NUCLEOTIDE SEQUENCE [LARGE SCALE GENOMIC DNA]</scope>
    <source>
        <strain evidence="3 4">XV10</strain>
    </source>
</reference>
<evidence type="ECO:0000313" key="4">
    <source>
        <dbReference type="Proteomes" id="UP000252530"/>
    </source>
</evidence>
<proteinExistence type="inferred from homology"/>
<evidence type="ECO:0000256" key="1">
    <source>
        <dbReference type="ARBA" id="ARBA00006479"/>
    </source>
</evidence>
<dbReference type="Pfam" id="PF00480">
    <property type="entry name" value="ROK"/>
    <property type="match status" value="1"/>
</dbReference>
<comment type="caution">
    <text evidence="3">The sequence shown here is derived from an EMBL/GenBank/DDBJ whole genome shotgun (WGS) entry which is preliminary data.</text>
</comment>
<dbReference type="EMBL" id="PDCG01000012">
    <property type="protein sequence ID" value="RBP97238.1"/>
    <property type="molecule type" value="Genomic_DNA"/>
</dbReference>
<feature type="region of interest" description="Disordered" evidence="2">
    <location>
        <begin position="1"/>
        <end position="30"/>
    </location>
</feature>
<dbReference type="AlphaFoldDB" id="A0A366K7U9"/>
<comment type="similarity">
    <text evidence="1">Belongs to the ROK (NagC/XylR) family.</text>
</comment>
<sequence>MKMSGRRTMAEENIGQQGSSPGQCQVMNQSQGRGQATIGIDVGGTSIGGVLLDASGQLLSSAQIPTVPGNCQVLDGIISLVDSLMETAPGLSLQAVGVGIPGRVDRRTGLVTDAVNVGLVHMELGAAIAGRLALPVAVENDVNLAALGAICSQNYQTGIAAYINFGTGLAAGIIEDGTIMHGATGAIGEIGHIPLDPHRIPCKCGQEGCLETVASGSAVARLWPVEEGYPLPSLLAAAKEGDSQAREALSVLVGGISMAIELVCLTFDPQFVVLGGGMTRVGQPLLDLVTARLDEMAAHSHFISSLALPSRLRLVGADQPVGAIGAAILGQRVAEEAGRL</sequence>
<dbReference type="PANTHER" id="PTHR18964">
    <property type="entry name" value="ROK (REPRESSOR, ORF, KINASE) FAMILY"/>
    <property type="match status" value="1"/>
</dbReference>
<protein>
    <submittedName>
        <fullName evidence="3">NagC family transcriptional regulator</fullName>
    </submittedName>
</protein>
<gene>
    <name evidence="3" type="ORF">CRD60_07830</name>
</gene>
<dbReference type="InterPro" id="IPR000600">
    <property type="entry name" value="ROK"/>
</dbReference>
<evidence type="ECO:0000256" key="2">
    <source>
        <dbReference type="SAM" id="MobiDB-lite"/>
    </source>
</evidence>
<dbReference type="SUPFAM" id="SSF53067">
    <property type="entry name" value="Actin-like ATPase domain"/>
    <property type="match status" value="1"/>
</dbReference>
<dbReference type="Gene3D" id="3.30.420.40">
    <property type="match status" value="2"/>
</dbReference>